<evidence type="ECO:0000313" key="3">
    <source>
        <dbReference type="EMBL" id="THG30055.1"/>
    </source>
</evidence>
<dbReference type="InterPro" id="IPR023393">
    <property type="entry name" value="START-like_dom_sf"/>
</dbReference>
<dbReference type="OrthoDB" id="5185819at2"/>
<accession>A0A4S4FL60</accession>
<dbReference type="InterPro" id="IPR013538">
    <property type="entry name" value="ASHA1/2-like_C"/>
</dbReference>
<comment type="similarity">
    <text evidence="1">Belongs to the AHA1 family.</text>
</comment>
<keyword evidence="4" id="KW-1185">Reference proteome</keyword>
<dbReference type="Gene3D" id="3.30.530.20">
    <property type="match status" value="1"/>
</dbReference>
<name>A0A4S4FL60_9MICO</name>
<feature type="domain" description="Activator of Hsp90 ATPase homologue 1/2-like C-terminal" evidence="2">
    <location>
        <begin position="23"/>
        <end position="159"/>
    </location>
</feature>
<dbReference type="AlphaFoldDB" id="A0A4S4FL60"/>
<evidence type="ECO:0000313" key="4">
    <source>
        <dbReference type="Proteomes" id="UP000309133"/>
    </source>
</evidence>
<proteinExistence type="inferred from homology"/>
<dbReference type="EMBL" id="SSSM01000005">
    <property type="protein sequence ID" value="THG30055.1"/>
    <property type="molecule type" value="Genomic_DNA"/>
</dbReference>
<evidence type="ECO:0000259" key="2">
    <source>
        <dbReference type="Pfam" id="PF08327"/>
    </source>
</evidence>
<reference evidence="3 4" key="1">
    <citation type="submission" date="2019-04" db="EMBL/GenBank/DDBJ databases">
        <authorList>
            <person name="Jiang L."/>
        </authorList>
    </citation>
    <scope>NUCLEOTIDE SEQUENCE [LARGE SCALE GENOMIC DNA]</scope>
    <source>
        <strain evidence="3 4">YIM 131853</strain>
    </source>
</reference>
<dbReference type="RefSeq" id="WP_136428430.1">
    <property type="nucleotide sequence ID" value="NZ_SSSM01000005.1"/>
</dbReference>
<protein>
    <recommendedName>
        <fullName evidence="2">Activator of Hsp90 ATPase homologue 1/2-like C-terminal domain-containing protein</fullName>
    </recommendedName>
</protein>
<organism evidence="3 4">
    <name type="scientific">Naasia lichenicola</name>
    <dbReference type="NCBI Taxonomy" id="2565933"/>
    <lineage>
        <taxon>Bacteria</taxon>
        <taxon>Bacillati</taxon>
        <taxon>Actinomycetota</taxon>
        <taxon>Actinomycetes</taxon>
        <taxon>Micrococcales</taxon>
        <taxon>Microbacteriaceae</taxon>
        <taxon>Naasia</taxon>
    </lineage>
</organism>
<comment type="caution">
    <text evidence="3">The sequence shown here is derived from an EMBL/GenBank/DDBJ whole genome shotgun (WGS) entry which is preliminary data.</text>
</comment>
<gene>
    <name evidence="3" type="ORF">E6C64_15570</name>
</gene>
<dbReference type="SUPFAM" id="SSF55961">
    <property type="entry name" value="Bet v1-like"/>
    <property type="match status" value="1"/>
</dbReference>
<dbReference type="Pfam" id="PF08327">
    <property type="entry name" value="AHSA1"/>
    <property type="match status" value="1"/>
</dbReference>
<sequence>MRAAQVTRVQNGLDVTRELPADVPRIFRALSDPDELSLWWGPPGYPMVSCTIDFRPGGVWHYLLRGELTKEEFWARAVYTEIVEPTRLRYWETPSDSAGGVAAGRPPADVAINLAPAPDVATTTLTIRIRHRSALDRDRALKLGIESGLSRALDALDLLLVADSSERQHP</sequence>
<dbReference type="Proteomes" id="UP000309133">
    <property type="component" value="Unassembled WGS sequence"/>
</dbReference>
<evidence type="ECO:0000256" key="1">
    <source>
        <dbReference type="ARBA" id="ARBA00006817"/>
    </source>
</evidence>